<dbReference type="EMBL" id="BSXW01000009">
    <property type="protein sequence ID" value="GMF09412.1"/>
    <property type="molecule type" value="Genomic_DNA"/>
</dbReference>
<evidence type="ECO:0000256" key="3">
    <source>
        <dbReference type="SAM" id="MobiDB-lite"/>
    </source>
</evidence>
<dbReference type="OrthoDB" id="6766775at2759"/>
<feature type="compositionally biased region" description="Low complexity" evidence="3">
    <location>
        <begin position="52"/>
        <end position="63"/>
    </location>
</feature>
<feature type="compositionally biased region" description="Basic and acidic residues" evidence="3">
    <location>
        <begin position="697"/>
        <end position="719"/>
    </location>
</feature>
<evidence type="ECO:0000259" key="4">
    <source>
        <dbReference type="Pfam" id="PF21773"/>
    </source>
</evidence>
<feature type="compositionally biased region" description="Polar residues" evidence="3">
    <location>
        <begin position="642"/>
        <end position="671"/>
    </location>
</feature>
<evidence type="ECO:0000313" key="5">
    <source>
        <dbReference type="EMBL" id="GMF09412.1"/>
    </source>
</evidence>
<feature type="domain" description="ODAD1 central coiled coil region" evidence="4">
    <location>
        <begin position="392"/>
        <end position="516"/>
    </location>
</feature>
<accession>A0A9W6TB72</accession>
<reference evidence="5" key="1">
    <citation type="submission" date="2023-04" db="EMBL/GenBank/DDBJ databases">
        <title>Phytophthora lilii NBRC 32176.</title>
        <authorList>
            <person name="Ichikawa N."/>
            <person name="Sato H."/>
            <person name="Tonouchi N."/>
        </authorList>
    </citation>
    <scope>NUCLEOTIDE SEQUENCE</scope>
    <source>
        <strain evidence="5">NBRC 32176</strain>
    </source>
</reference>
<feature type="compositionally biased region" description="Polar residues" evidence="3">
    <location>
        <begin position="589"/>
        <end position="600"/>
    </location>
</feature>
<dbReference type="PANTHER" id="PTHR21694">
    <property type="entry name" value="COILED-COIL DOMAIN-CONTAINING PROTEIN 63"/>
    <property type="match status" value="1"/>
</dbReference>
<evidence type="ECO:0000313" key="6">
    <source>
        <dbReference type="Proteomes" id="UP001165083"/>
    </source>
</evidence>
<gene>
    <name evidence="5" type="ORF">Plil01_000031600</name>
</gene>
<feature type="coiled-coil region" evidence="2">
    <location>
        <begin position="101"/>
        <end position="128"/>
    </location>
</feature>
<feature type="coiled-coil region" evidence="2">
    <location>
        <begin position="434"/>
        <end position="494"/>
    </location>
</feature>
<sequence>MTGDLQPETDGDASSDAVSRLLSTNTTLGIIAGLTLAAANQHHPGSEEGDTPDAPTTPGTEAAGRARRKSVISSLGTGPGAFAASSPAKKPPGAHPAFFSVQAPRETIQRLQNQNKLLKQELSIEARAARELLGQEKRSRVEQLRSSLGTFARKLAKTQQQVERTEQIMVRKTQELAALRLALQPIPAHEAAAAIAGEGEAGTPGKPLAAAAAAAAASGRLRMAENRLELALVRKNEVESANKHLLARIDAARRDRTIFDGIYKKLERETSVSKSRHEQATADLARATQARDSLAREVAQLQDAAEREQFEYEHQFQELKYSIAHWRHETGVRLAASEAQNSPFGVSELLGGLDANSEQNKTKGGAGALSRVTALSSWKIGVDRALTSVPDSLVAKYDQAFAAIRERTGLQDASALARDLLTRDAANFQRFKRVEELSREEVALQTQVAALTSQIEAFKAREGIASRASQKQQCRRVESALRETQQACDELDAEIEERDAVLGRIKASVHSVHNTLAHAASAAASGSAASGSTTALGQGITDTNVIEYLQAIETYTTELLQSKANGESSEASPAKARGGTHALNLPQAQTANSDGVSSSPLPVGHGPPTLPSDPRQKLHVHVPSFGGVDGVIELPAQVAPHSPTTPGANSNPSTPSPKRQGAASLSKQQLQCHRLSARDSLSQRQFAAALAAAHSSNGEEKNARRAANDKRSPHHDDANRGSGAGEELAEDEEEERALTYDELKRFAEKNTKSRRRGANTPSKQHR</sequence>
<protein>
    <submittedName>
        <fullName evidence="5">Unnamed protein product</fullName>
    </submittedName>
</protein>
<feature type="coiled-coil region" evidence="2">
    <location>
        <begin position="221"/>
        <end position="311"/>
    </location>
</feature>
<keyword evidence="1 2" id="KW-0175">Coiled coil</keyword>
<feature type="compositionally biased region" description="Basic and acidic residues" evidence="3">
    <location>
        <begin position="736"/>
        <end position="751"/>
    </location>
</feature>
<dbReference type="PANTHER" id="PTHR21694:SF18">
    <property type="entry name" value="COILED-COIL DOMAIN-CONTAINING PROTEIN 63"/>
    <property type="match status" value="1"/>
</dbReference>
<evidence type="ECO:0000256" key="1">
    <source>
        <dbReference type="ARBA" id="ARBA00023054"/>
    </source>
</evidence>
<dbReference type="InterPro" id="IPR049258">
    <property type="entry name" value="ODAD1_CC"/>
</dbReference>
<dbReference type="InterPro" id="IPR051876">
    <property type="entry name" value="ODA-DC/CCD"/>
</dbReference>
<keyword evidence="6" id="KW-1185">Reference proteome</keyword>
<comment type="caution">
    <text evidence="5">The sequence shown here is derived from an EMBL/GenBank/DDBJ whole genome shotgun (WGS) entry which is preliminary data.</text>
</comment>
<feature type="region of interest" description="Disordered" evidence="3">
    <location>
        <begin position="39"/>
        <end position="97"/>
    </location>
</feature>
<evidence type="ECO:0000256" key="2">
    <source>
        <dbReference type="SAM" id="Coils"/>
    </source>
</evidence>
<dbReference type="Pfam" id="PF21773">
    <property type="entry name" value="ODAD1_CC"/>
    <property type="match status" value="2"/>
</dbReference>
<feature type="region of interest" description="Disordered" evidence="3">
    <location>
        <begin position="638"/>
        <end position="675"/>
    </location>
</feature>
<dbReference type="Proteomes" id="UP001165083">
    <property type="component" value="Unassembled WGS sequence"/>
</dbReference>
<feature type="region of interest" description="Disordered" evidence="3">
    <location>
        <begin position="589"/>
        <end position="622"/>
    </location>
</feature>
<dbReference type="AlphaFoldDB" id="A0A9W6TB72"/>
<name>A0A9W6TB72_9STRA</name>
<feature type="compositionally biased region" description="Basic residues" evidence="3">
    <location>
        <begin position="752"/>
        <end position="766"/>
    </location>
</feature>
<organism evidence="5 6">
    <name type="scientific">Phytophthora lilii</name>
    <dbReference type="NCBI Taxonomy" id="2077276"/>
    <lineage>
        <taxon>Eukaryota</taxon>
        <taxon>Sar</taxon>
        <taxon>Stramenopiles</taxon>
        <taxon>Oomycota</taxon>
        <taxon>Peronosporomycetes</taxon>
        <taxon>Peronosporales</taxon>
        <taxon>Peronosporaceae</taxon>
        <taxon>Phytophthora</taxon>
    </lineage>
</organism>
<feature type="domain" description="ODAD1 central coiled coil region" evidence="4">
    <location>
        <begin position="221"/>
        <end position="326"/>
    </location>
</feature>
<feature type="region of interest" description="Disordered" evidence="3">
    <location>
        <begin position="688"/>
        <end position="766"/>
    </location>
</feature>
<proteinExistence type="predicted"/>